<evidence type="ECO:0000256" key="1">
    <source>
        <dbReference type="SAM" id="MobiDB-lite"/>
    </source>
</evidence>
<reference evidence="3" key="1">
    <citation type="submission" date="2016-10" db="EMBL/GenBank/DDBJ databases">
        <authorList>
            <person name="Varghese N."/>
            <person name="Submissions S."/>
        </authorList>
    </citation>
    <scope>NUCLEOTIDE SEQUENCE [LARGE SCALE GENOMIC DNA]</scope>
    <source>
        <strain evidence="3">DSM 22329</strain>
    </source>
</reference>
<dbReference type="EMBL" id="LT629711">
    <property type="protein sequence ID" value="SDP47620.1"/>
    <property type="molecule type" value="Genomic_DNA"/>
</dbReference>
<dbReference type="RefSeq" id="WP_091786143.1">
    <property type="nucleotide sequence ID" value="NZ_LT629711.1"/>
</dbReference>
<evidence type="ECO:0000313" key="2">
    <source>
        <dbReference type="EMBL" id="SDP47620.1"/>
    </source>
</evidence>
<protein>
    <recommendedName>
        <fullName evidence="4">DUF3073 domain-containing protein</fullName>
    </recommendedName>
</protein>
<feature type="region of interest" description="Disordered" evidence="1">
    <location>
        <begin position="22"/>
        <end position="65"/>
    </location>
</feature>
<dbReference type="STRING" id="443156.SAMN04489867_2589"/>
<name>A0A1H0T1M3_9MICO</name>
<sequence length="65" mass="7313">MGRGRAKAKQTKVARELKYFSPNTDLTALERELHGSSYTEPEPASDSSEGEDEYDEYGKWASGQR</sequence>
<evidence type="ECO:0008006" key="4">
    <source>
        <dbReference type="Google" id="ProtNLM"/>
    </source>
</evidence>
<keyword evidence="3" id="KW-1185">Reference proteome</keyword>
<dbReference type="Pfam" id="PF11273">
    <property type="entry name" value="DUF3073"/>
    <property type="match status" value="1"/>
</dbReference>
<dbReference type="Proteomes" id="UP000199077">
    <property type="component" value="Chromosome I"/>
</dbReference>
<gene>
    <name evidence="2" type="ORF">SAMN04489867_2589</name>
</gene>
<dbReference type="AlphaFoldDB" id="A0A1H0T1M3"/>
<accession>A0A1H0T1M3</accession>
<dbReference type="InterPro" id="IPR021426">
    <property type="entry name" value="DUF3073"/>
</dbReference>
<dbReference type="OrthoDB" id="3217921at2"/>
<proteinExistence type="predicted"/>
<evidence type="ECO:0000313" key="3">
    <source>
        <dbReference type="Proteomes" id="UP000199077"/>
    </source>
</evidence>
<organism evidence="2 3">
    <name type="scientific">Pedococcus dokdonensis</name>
    <dbReference type="NCBI Taxonomy" id="443156"/>
    <lineage>
        <taxon>Bacteria</taxon>
        <taxon>Bacillati</taxon>
        <taxon>Actinomycetota</taxon>
        <taxon>Actinomycetes</taxon>
        <taxon>Micrococcales</taxon>
        <taxon>Intrasporangiaceae</taxon>
        <taxon>Pedococcus</taxon>
    </lineage>
</organism>